<accession>A0A1H7RHE9</accession>
<evidence type="ECO:0000313" key="3">
    <source>
        <dbReference type="EMBL" id="SEL59603.1"/>
    </source>
</evidence>
<evidence type="ECO:0000256" key="1">
    <source>
        <dbReference type="SAM" id="MobiDB-lite"/>
    </source>
</evidence>
<keyword evidence="2" id="KW-0472">Membrane</keyword>
<name>A0A1H7RHE9_9BURK</name>
<dbReference type="Proteomes" id="UP000199120">
    <property type="component" value="Unassembled WGS sequence"/>
</dbReference>
<dbReference type="EMBL" id="FOAJ01000010">
    <property type="protein sequence ID" value="SEL59603.1"/>
    <property type="molecule type" value="Genomic_DNA"/>
</dbReference>
<protein>
    <submittedName>
        <fullName evidence="3">Uncharacterized protein</fullName>
    </submittedName>
</protein>
<reference evidence="4" key="1">
    <citation type="submission" date="2016-10" db="EMBL/GenBank/DDBJ databases">
        <authorList>
            <person name="Varghese N."/>
            <person name="Submissions S."/>
        </authorList>
    </citation>
    <scope>NUCLEOTIDE SEQUENCE [LARGE SCALE GENOMIC DNA]</scope>
    <source>
        <strain evidence="4">LMG 26416</strain>
    </source>
</reference>
<keyword evidence="4" id="KW-1185">Reference proteome</keyword>
<feature type="transmembrane region" description="Helical" evidence="2">
    <location>
        <begin position="26"/>
        <end position="46"/>
    </location>
</feature>
<evidence type="ECO:0000313" key="4">
    <source>
        <dbReference type="Proteomes" id="UP000199120"/>
    </source>
</evidence>
<proteinExistence type="predicted"/>
<dbReference type="AlphaFoldDB" id="A0A1H7RHE9"/>
<feature type="transmembrane region" description="Helical" evidence="2">
    <location>
        <begin position="52"/>
        <end position="71"/>
    </location>
</feature>
<feature type="region of interest" description="Disordered" evidence="1">
    <location>
        <begin position="137"/>
        <end position="159"/>
    </location>
</feature>
<feature type="compositionally biased region" description="Pro residues" evidence="1">
    <location>
        <begin position="142"/>
        <end position="159"/>
    </location>
</feature>
<gene>
    <name evidence="3" type="ORF">SAMN05192542_11011</name>
</gene>
<evidence type="ECO:0000256" key="2">
    <source>
        <dbReference type="SAM" id="Phobius"/>
    </source>
</evidence>
<dbReference type="RefSeq" id="WP_134045170.1">
    <property type="nucleotide sequence ID" value="NZ_FNSR01000003.1"/>
</dbReference>
<sequence>MAVHHPPKPRGSHDVRLVGDSPVAPLAISLAAFVIACAALVALALPHTSGRWQTAFAMLVIAAMAAASWCFNRALRTERRKTEAARTLPSAPHRATRPRDVLPAAAPVRRFTDLRTTECHRESSDGKAFTVRCFRADCPSAPTCPTPSSTPAPQRPDRH</sequence>
<organism evidence="3 4">
    <name type="scientific">Paraburkholderia caballeronis</name>
    <dbReference type="NCBI Taxonomy" id="416943"/>
    <lineage>
        <taxon>Bacteria</taxon>
        <taxon>Pseudomonadati</taxon>
        <taxon>Pseudomonadota</taxon>
        <taxon>Betaproteobacteria</taxon>
        <taxon>Burkholderiales</taxon>
        <taxon>Burkholderiaceae</taxon>
        <taxon>Paraburkholderia</taxon>
    </lineage>
</organism>
<keyword evidence="2" id="KW-1133">Transmembrane helix</keyword>
<keyword evidence="2" id="KW-0812">Transmembrane</keyword>